<feature type="coiled-coil region" evidence="1">
    <location>
        <begin position="992"/>
        <end position="1061"/>
    </location>
</feature>
<dbReference type="InParanoid" id="H2ZUG0"/>
<dbReference type="EMBL" id="AFYH01206814">
    <property type="status" value="NOT_ANNOTATED_CDS"/>
    <property type="molecule type" value="Genomic_DNA"/>
</dbReference>
<protein>
    <submittedName>
        <fullName evidence="2">Coiled-coil domain containing 171</fullName>
    </submittedName>
</protein>
<dbReference type="InterPro" id="IPR038820">
    <property type="entry name" value="CCDC171"/>
</dbReference>
<dbReference type="AlphaFoldDB" id="H2ZUG0"/>
<reference evidence="2" key="3">
    <citation type="submission" date="2025-09" db="UniProtKB">
        <authorList>
            <consortium name="Ensembl"/>
        </authorList>
    </citation>
    <scope>IDENTIFICATION</scope>
</reference>
<feature type="coiled-coil region" evidence="1">
    <location>
        <begin position="1100"/>
        <end position="1148"/>
    </location>
</feature>
<reference evidence="2" key="2">
    <citation type="submission" date="2025-08" db="UniProtKB">
        <authorList>
            <consortium name="Ensembl"/>
        </authorList>
    </citation>
    <scope>IDENTIFICATION</scope>
</reference>
<proteinExistence type="predicted"/>
<dbReference type="STRING" id="7897.ENSLACP00000001031"/>
<name>H2ZUG0_LATCH</name>
<feature type="coiled-coil region" evidence="1">
    <location>
        <begin position="67"/>
        <end position="140"/>
    </location>
</feature>
<dbReference type="EMBL" id="AFYH01206818">
    <property type="status" value="NOT_ANNOTATED_CDS"/>
    <property type="molecule type" value="Genomic_DNA"/>
</dbReference>
<feature type="coiled-coil region" evidence="1">
    <location>
        <begin position="329"/>
        <end position="388"/>
    </location>
</feature>
<dbReference type="EMBL" id="AFYH01206813">
    <property type="status" value="NOT_ANNOTATED_CDS"/>
    <property type="molecule type" value="Genomic_DNA"/>
</dbReference>
<gene>
    <name evidence="2" type="primary">CCDC171</name>
</gene>
<dbReference type="Bgee" id="ENSLACG00000000922">
    <property type="expression patterns" value="Expressed in pelvic fin"/>
</dbReference>
<feature type="coiled-coil region" evidence="1">
    <location>
        <begin position="224"/>
        <end position="293"/>
    </location>
</feature>
<feature type="coiled-coil region" evidence="1">
    <location>
        <begin position="166"/>
        <end position="193"/>
    </location>
</feature>
<evidence type="ECO:0000256" key="1">
    <source>
        <dbReference type="SAM" id="Coils"/>
    </source>
</evidence>
<dbReference type="EMBL" id="AFYH01206816">
    <property type="status" value="NOT_ANNOTATED_CDS"/>
    <property type="molecule type" value="Genomic_DNA"/>
</dbReference>
<evidence type="ECO:0000313" key="3">
    <source>
        <dbReference type="Proteomes" id="UP000008672"/>
    </source>
</evidence>
<sequence length="1275" mass="147021">RNVNSSSSRLQDIIQQLQNELTYLQNENGSGFDNATELRWKLHQCEKEKLELATKFNEEVSKHDSQIAKLRSQLEKGEAVRQSLEYELALARKEAGIERYTSEDRIEAMNKINEQLEAQHSDLQQQIEDLEIALQITQQAREGDQRGFLTEVGERDKIIQQCNTENELLTTERNRLDSVLQEVEQKRDKMINEIHIHMHILLLFKKKFNFIVWQAQRLKLKFIFQEQEETLKDLQNKLKELELERNNHTEVLRQREGEIQCSAEREERLQKELELAKQKIKNLEENIEAERAAHLESKFNSEIIQLRVRDLEGALQVEKASQAEALSNLEMIKQMFRDVENEYEKEKRKAQEYTEKLKKLENDSNSTKKQLTGEIENKKKLIGELSHKLQSSENIVTGLRGELATAKNHHAALEETYGGSMRELELLLNSFAVSGPRTSAGNHKDKDNPPNPSAVLETLRHTLTDYQSRLEDTSNELEKVKSSCAKMTEECESHKTMVWSQNKKLEETKEKLVGANKELSHLHAECAEKEALIGAMKMELQNLQHFWEKERVRATEAENEIQKFSLAYQKDTEEKLTFLHDLYQRLVAGCVLIKQPEGMLGKFSWPELCTVLQENVDALTSDLNKANEKLSHLEFVCKNKADTIKELQQTQEDTFRKLAEQMKERENSWQKQKKELEQNYSGLLGNVHIRAQKCQEVADEYKEMVTALEKIRDHLALENSHFKSLLSQTQKEHRALFVACALMAGALYPLYRRACVLSLQKEHLQEEVRTFESVKNEIKTLAEALSGEDQQDDAKRKKKHLKKKTFVFRKGVIAVLAANRLRQLLGQSSNHLFTWMENFKESTGLLVCAGRSRIEKVYKLSRQQKEQNRNLQALSWFTSSDLLTAVVSSVADLQELIRKTDPNSPSSGRLLMNEARSSFSKLMDSLSLEMDGVLLGTDRLVFQENDSLIQRLGHGLHKINTKALSVGLTAKVTIKRTVLDLQKHILEFTQRLHTAEVERRSLRMELSEVKRNASLLKKEANKALSLEEQLKEIKHAKMVPLQKFESVYEELSNALQREDQAQVLLNEQAYQLQELNFRLELRSNEEAEKDQTLAEAVKSLSEAKMELRRKDQSLRQLNKHLTQLEQDKRRLEESIHDAESALHMAAKDKELVANYMKSIEANLHKVRDQILLSRTAATRNDFTLQLPRLHMETFLVEGLKGGPEVAAYQNLIQSFVEIYQLACSRIAALETEIASHQKHIAVLKSELQTACLRENESLLPVSVCSAHDRSVATVF</sequence>
<dbReference type="EMBL" id="AFYH01206815">
    <property type="status" value="NOT_ANNOTATED_CDS"/>
    <property type="molecule type" value="Genomic_DNA"/>
</dbReference>
<keyword evidence="1" id="KW-0175">Coiled coil</keyword>
<dbReference type="Proteomes" id="UP000008672">
    <property type="component" value="Unassembled WGS sequence"/>
</dbReference>
<dbReference type="PANTHER" id="PTHR47899:SF1">
    <property type="entry name" value="COILED-COIL DOMAIN-CONTAINING PROTEIN 171"/>
    <property type="match status" value="1"/>
</dbReference>
<dbReference type="FunCoup" id="H2ZUG0">
    <property type="interactions" value="558"/>
</dbReference>
<dbReference type="EMBL" id="AFYH01206820">
    <property type="status" value="NOT_ANNOTATED_CDS"/>
    <property type="molecule type" value="Genomic_DNA"/>
</dbReference>
<accession>H2ZUG0</accession>
<reference evidence="3" key="1">
    <citation type="submission" date="2011-08" db="EMBL/GenBank/DDBJ databases">
        <title>The draft genome of Latimeria chalumnae.</title>
        <authorList>
            <person name="Di Palma F."/>
            <person name="Alfoldi J."/>
            <person name="Johnson J."/>
            <person name="Berlin A."/>
            <person name="Gnerre S."/>
            <person name="Jaffe D."/>
            <person name="MacCallum I."/>
            <person name="Young S."/>
            <person name="Walker B.J."/>
            <person name="Lander E."/>
            <person name="Lindblad-Toh K."/>
        </authorList>
    </citation>
    <scope>NUCLEOTIDE SEQUENCE [LARGE SCALE GENOMIC DNA]</scope>
    <source>
        <strain evidence="3">Wild caught</strain>
    </source>
</reference>
<organism evidence="2 3">
    <name type="scientific">Latimeria chalumnae</name>
    <name type="common">Coelacanth</name>
    <dbReference type="NCBI Taxonomy" id="7897"/>
    <lineage>
        <taxon>Eukaryota</taxon>
        <taxon>Metazoa</taxon>
        <taxon>Chordata</taxon>
        <taxon>Craniata</taxon>
        <taxon>Vertebrata</taxon>
        <taxon>Euteleostomi</taxon>
        <taxon>Coelacanthiformes</taxon>
        <taxon>Coelacanthidae</taxon>
        <taxon>Latimeria</taxon>
    </lineage>
</organism>
<dbReference type="HOGENOM" id="CLU_007506_0_0_1"/>
<dbReference type="EMBL" id="AFYH01206819">
    <property type="status" value="NOT_ANNOTATED_CDS"/>
    <property type="molecule type" value="Genomic_DNA"/>
</dbReference>
<dbReference type="Ensembl" id="ENSLACT00000001041.1">
    <property type="protein sequence ID" value="ENSLACP00000001031.1"/>
    <property type="gene ID" value="ENSLACG00000000922.1"/>
</dbReference>
<dbReference type="EMBL" id="AFYH01206812">
    <property type="status" value="NOT_ANNOTATED_CDS"/>
    <property type="molecule type" value="Genomic_DNA"/>
</dbReference>
<dbReference type="EMBL" id="AFYH01206817">
    <property type="status" value="NOT_ANNOTATED_CDS"/>
    <property type="molecule type" value="Genomic_DNA"/>
</dbReference>
<evidence type="ECO:0000313" key="2">
    <source>
        <dbReference type="Ensembl" id="ENSLACP00000001031.1"/>
    </source>
</evidence>
<dbReference type="GeneTree" id="ENSGT00390000007924"/>
<keyword evidence="3" id="KW-1185">Reference proteome</keyword>
<dbReference type="eggNOG" id="ENOG502QT2H">
    <property type="taxonomic scope" value="Eukaryota"/>
</dbReference>
<feature type="coiled-coil region" evidence="1">
    <location>
        <begin position="456"/>
        <end position="525"/>
    </location>
</feature>
<dbReference type="PANTHER" id="PTHR47899">
    <property type="entry name" value="COILED-COIL DOMAIN-CONTAINING PROTEIN 171"/>
    <property type="match status" value="1"/>
</dbReference>
<feature type="coiled-coil region" evidence="1">
    <location>
        <begin position="609"/>
        <end position="679"/>
    </location>
</feature>
<dbReference type="EMBL" id="AFYH01206821">
    <property type="status" value="NOT_ANNOTATED_CDS"/>
    <property type="molecule type" value="Genomic_DNA"/>
</dbReference>
<dbReference type="OMA" id="CRRFECD"/>